<dbReference type="Proteomes" id="UP000377595">
    <property type="component" value="Unassembled WGS sequence"/>
</dbReference>
<dbReference type="EMBL" id="BLAF01000051">
    <property type="protein sequence ID" value="GES24417.1"/>
    <property type="molecule type" value="Genomic_DNA"/>
</dbReference>
<comment type="caution">
    <text evidence="3">The sequence shown here is derived from an EMBL/GenBank/DDBJ whole genome shotgun (WGS) entry which is preliminary data.</text>
</comment>
<evidence type="ECO:0000256" key="1">
    <source>
        <dbReference type="SAM" id="MobiDB-lite"/>
    </source>
</evidence>
<gene>
    <name evidence="3" type="ORF">Aple_073160</name>
</gene>
<proteinExistence type="predicted"/>
<evidence type="ECO:0000259" key="2">
    <source>
        <dbReference type="Pfam" id="PF18155"/>
    </source>
</evidence>
<organism evidence="3 4">
    <name type="scientific">Acrocarpospora pleiomorpha</name>
    <dbReference type="NCBI Taxonomy" id="90975"/>
    <lineage>
        <taxon>Bacteria</taxon>
        <taxon>Bacillati</taxon>
        <taxon>Actinomycetota</taxon>
        <taxon>Actinomycetes</taxon>
        <taxon>Streptosporangiales</taxon>
        <taxon>Streptosporangiaceae</taxon>
        <taxon>Acrocarpospora</taxon>
    </lineage>
</organism>
<protein>
    <recommendedName>
        <fullName evidence="2">pPIWI-RE three-gene island domain-containing protein</fullName>
    </recommendedName>
</protein>
<evidence type="ECO:0000313" key="3">
    <source>
        <dbReference type="EMBL" id="GES24417.1"/>
    </source>
</evidence>
<feature type="region of interest" description="Disordered" evidence="1">
    <location>
        <begin position="626"/>
        <end position="649"/>
    </location>
</feature>
<accession>A0A5M3XSY8</accession>
<feature type="domain" description="pPIWI-RE three-gene island" evidence="2">
    <location>
        <begin position="25"/>
        <end position="185"/>
    </location>
</feature>
<name>A0A5M3XSY8_9ACTN</name>
<dbReference type="Pfam" id="PF18155">
    <property type="entry name" value="pPIWI_RE_Z"/>
    <property type="match status" value="1"/>
</dbReference>
<dbReference type="RefSeq" id="WP_170321837.1">
    <property type="nucleotide sequence ID" value="NZ_BLAF01000051.1"/>
</dbReference>
<evidence type="ECO:0000313" key="4">
    <source>
        <dbReference type="Proteomes" id="UP000377595"/>
    </source>
</evidence>
<dbReference type="AlphaFoldDB" id="A0A5M3XSY8"/>
<reference evidence="3 4" key="1">
    <citation type="submission" date="2019-10" db="EMBL/GenBank/DDBJ databases">
        <title>Whole genome shotgun sequence of Acrocarpospora pleiomorpha NBRC 16267.</title>
        <authorList>
            <person name="Ichikawa N."/>
            <person name="Kimura A."/>
            <person name="Kitahashi Y."/>
            <person name="Komaki H."/>
            <person name="Oguchi A."/>
        </authorList>
    </citation>
    <scope>NUCLEOTIDE SEQUENCE [LARGE SCALE GENOMIC DNA]</scope>
    <source>
        <strain evidence="3 4">NBRC 16267</strain>
    </source>
</reference>
<dbReference type="InterPro" id="IPR055254">
    <property type="entry name" value="pPIWI_RE_Z"/>
</dbReference>
<sequence>MRSVSTVLEKVLLELGSSSVAEGLKHGQLKALCEVEIGLFLQQRFMESAPAVEAWALFSGYPFAKAWGAVTSPQEEQTLRIARYTLWGFRRREAWLDALEQYQKHDSLLRGYDVPDASRPARRCAPWLASHRWRRYAELLASAPPFEGDPLTVAEEGRHSFQLGRDRAGVTLPKITGLGLPLGHDLALPRRGEGFLTLRWDALERTAVEMDAIRYGDWEGRLSRIRLFTSRGRGFSRDSEFTIAGILNMLGIVGVGKSTIRDILTVHLVKQLDLRVTVVVGDVAELLKLIESYNTYARDSAVPVIGVSSRELHAQRLHRRQSGRVSPNLLAHDDPAFDHLSTSCVINALRWVEDPQGAVLPYGEAPCTHLRADKGGRRVCPFWAACPRHQDEQHLVRAPIWVATPQSLISASVPWAQNAERIRYLELACRRSDLIIIDEADRVQMQMDQLFAPAVPLEGSAHGGSFLFNVNQRKLSELAEGRQEQLSSRDVETWSAAVNTVTAATNRLYAMLVNDPALRGWVRGRYFNSWTLQLRLIEERYPPPAEGVTTDPDKRNRRKLTEVLDEFRDNPFGDKKQPRGEPAGLVRLVGELLHTEFPARTRERLIERMVRLFQLAPIVKAKRVAYEQERDTKSQKGTKNKKNVPPSPDDWLEDVARRFEFTLLLSALEPKLTLMNVLWPRVEAILRLGFNQMYGIPRDYAPMVPESPMGNVLGFQFLVDGPDKGGVRSGELRYFRCSGVGRELLRAMPELPTVDGRPGTNVLLLSGTSWAGESSRYHIAVPVGAILKPHSGVTATIGEKSEFRMEFLFGRNGPLTVSGAKEEQRPEILKQMATELGADNEEGEGSKLLTELASLEEERRHIMLLVGSYAEATLVADTLHAIPAWKGRVIRLAADDDELDSGGVDADGDEYRARVLRRGDIDTLARIPGEILVAPLLAVERGHNILNEKMEAAIGSVYFLARPNPRPDDLSLAIHAINDWVVRAMESGDFSAWVRGENSLDNGALKARGEGRSHWYRLLARSLAWSRLGDDRVSVTWDMLVLIWQVIGRLLRGGVPARVVFVDAAFAPNTAARSAIPDTPETSLLHSMREVLEPYFLKPDEETDVSPHDREIVQALFRPLKTGLDRCLSHAKEGTTSCPTP</sequence>
<keyword evidence="4" id="KW-1185">Reference proteome</keyword>